<feature type="compositionally biased region" description="Low complexity" evidence="2">
    <location>
        <begin position="102"/>
        <end position="116"/>
    </location>
</feature>
<dbReference type="Proteomes" id="UP000237347">
    <property type="component" value="Unassembled WGS sequence"/>
</dbReference>
<keyword evidence="1" id="KW-0479">Metal-binding</keyword>
<dbReference type="PANTHER" id="PTHR46719">
    <property type="entry name" value="TRANSCRIPTION FACTOR C2H2 FAMILY-RELATED"/>
    <property type="match status" value="1"/>
</dbReference>
<dbReference type="InterPro" id="IPR001841">
    <property type="entry name" value="Znf_RING"/>
</dbReference>
<evidence type="ECO:0000313" key="4">
    <source>
        <dbReference type="EMBL" id="KAK7836223.1"/>
    </source>
</evidence>
<name>A0AAW0KAB4_QUESU</name>
<dbReference type="InterPro" id="IPR002156">
    <property type="entry name" value="RNaseH_domain"/>
</dbReference>
<keyword evidence="1" id="KW-0862">Zinc</keyword>
<dbReference type="AlphaFoldDB" id="A0AAW0KAB4"/>
<feature type="region of interest" description="Disordered" evidence="2">
    <location>
        <begin position="1"/>
        <end position="23"/>
    </location>
</feature>
<dbReference type="InterPro" id="IPR013083">
    <property type="entry name" value="Znf_RING/FYVE/PHD"/>
</dbReference>
<dbReference type="Pfam" id="PF13456">
    <property type="entry name" value="RVT_3"/>
    <property type="match status" value="1"/>
</dbReference>
<accession>A0AAW0KAB4</accession>
<dbReference type="GO" id="GO:0004523">
    <property type="term" value="F:RNA-DNA hybrid ribonuclease activity"/>
    <property type="evidence" value="ECO:0007669"/>
    <property type="project" value="InterPro"/>
</dbReference>
<gene>
    <name evidence="4" type="primary">ATL71_5</name>
    <name evidence="4" type="ORF">CFP56_022818</name>
</gene>
<proteinExistence type="predicted"/>
<evidence type="ECO:0000256" key="1">
    <source>
        <dbReference type="PROSITE-ProRule" id="PRU00175"/>
    </source>
</evidence>
<dbReference type="Gene3D" id="3.30.40.10">
    <property type="entry name" value="Zinc/RING finger domain, C3HC4 (zinc finger)"/>
    <property type="match status" value="1"/>
</dbReference>
<dbReference type="Gene3D" id="3.30.420.10">
    <property type="entry name" value="Ribonuclease H-like superfamily/Ribonuclease H"/>
    <property type="match status" value="1"/>
</dbReference>
<dbReference type="InterPro" id="IPR036397">
    <property type="entry name" value="RNaseH_sf"/>
</dbReference>
<keyword evidence="1" id="KW-0863">Zinc-finger</keyword>
<dbReference type="InterPro" id="IPR045899">
    <property type="entry name" value="ATL71-like"/>
</dbReference>
<evidence type="ECO:0000256" key="2">
    <source>
        <dbReference type="SAM" id="MobiDB-lite"/>
    </source>
</evidence>
<feature type="region of interest" description="Disordered" evidence="2">
    <location>
        <begin position="468"/>
        <end position="526"/>
    </location>
</feature>
<sequence>MEGGEGSSRIRRKQTLSDKGSMMGWEVTRSPMCQSAQKLDGQNNSIQIQMERALEQNTFPRANLDGSLNGPFGVMDKDRRAGYVLSDVGQQLNVEKEMMDVSSPSKPKTSPTNTKNCVEDNLNPKGEENGKAIRHWKKIAREKALLAPVVAWYLRMSTMLSFIVKLPPLFGAFGQIILDLLRVWLLANSTLEDFKKAASLDIIPPRYSQNSWEAPPLGVFKINVDGATSDQGRNFSIGVIIRDSNGPVVAALNKYLPGRFAADQVEALALEQGILLARELQLSRVILECDALAVIQALNVNSTVNRHMGLLPNGVEAALGILVLPIVVSIGYFCDGRMRRSQEDPNSYQRGGSISSAYQDSASSMEHGLNETNRHNFPKLVCAQAKLLKSDSTASRCSICLEDYDDSDTLRMLPDCGHLFHLKCVNLWLQIHHLSNLPKLAGATEGQEIATSRSKASENGREKLMHMITAEAYRTPREKERLGSQMNTEGNPPHTAARSHRGARNSHFPKQRSRERQRKARAHDND</sequence>
<dbReference type="EMBL" id="PKMF04000358">
    <property type="protein sequence ID" value="KAK7836223.1"/>
    <property type="molecule type" value="Genomic_DNA"/>
</dbReference>
<dbReference type="PANTHER" id="PTHR46719:SF7">
    <property type="entry name" value="RING-H2 FINGER PROTEIN ATL71-RELATED"/>
    <property type="match status" value="1"/>
</dbReference>
<dbReference type="GO" id="GO:0008270">
    <property type="term" value="F:zinc ion binding"/>
    <property type="evidence" value="ECO:0007669"/>
    <property type="project" value="UniProtKB-KW"/>
</dbReference>
<dbReference type="InterPro" id="IPR044730">
    <property type="entry name" value="RNase_H-like_dom_plant"/>
</dbReference>
<reference evidence="4 5" key="1">
    <citation type="journal article" date="2018" name="Sci. Data">
        <title>The draft genome sequence of cork oak.</title>
        <authorList>
            <person name="Ramos A.M."/>
            <person name="Usie A."/>
            <person name="Barbosa P."/>
            <person name="Barros P.M."/>
            <person name="Capote T."/>
            <person name="Chaves I."/>
            <person name="Simoes F."/>
            <person name="Abreu I."/>
            <person name="Carrasquinho I."/>
            <person name="Faro C."/>
            <person name="Guimaraes J.B."/>
            <person name="Mendonca D."/>
            <person name="Nobrega F."/>
            <person name="Rodrigues L."/>
            <person name="Saibo N.J.M."/>
            <person name="Varela M.C."/>
            <person name="Egas C."/>
            <person name="Matos J."/>
            <person name="Miguel C.M."/>
            <person name="Oliveira M.M."/>
            <person name="Ricardo C.P."/>
            <person name="Goncalves S."/>
        </authorList>
    </citation>
    <scope>NUCLEOTIDE SEQUENCE [LARGE SCALE GENOMIC DNA]</scope>
    <source>
        <strain evidence="5">cv. HL8</strain>
    </source>
</reference>
<keyword evidence="5" id="KW-1185">Reference proteome</keyword>
<evidence type="ECO:0000259" key="3">
    <source>
        <dbReference type="PROSITE" id="PS50089"/>
    </source>
</evidence>
<feature type="domain" description="RING-type" evidence="3">
    <location>
        <begin position="397"/>
        <end position="428"/>
    </location>
</feature>
<dbReference type="GO" id="GO:0003676">
    <property type="term" value="F:nucleic acid binding"/>
    <property type="evidence" value="ECO:0007669"/>
    <property type="project" value="InterPro"/>
</dbReference>
<dbReference type="Pfam" id="PF17123">
    <property type="entry name" value="zf-RING_11"/>
    <property type="match status" value="1"/>
</dbReference>
<evidence type="ECO:0000313" key="5">
    <source>
        <dbReference type="Proteomes" id="UP000237347"/>
    </source>
</evidence>
<dbReference type="SUPFAM" id="SSF57850">
    <property type="entry name" value="RING/U-box"/>
    <property type="match status" value="1"/>
</dbReference>
<dbReference type="InterPro" id="IPR012337">
    <property type="entry name" value="RNaseH-like_sf"/>
</dbReference>
<feature type="compositionally biased region" description="Basic residues" evidence="2">
    <location>
        <begin position="497"/>
        <end position="526"/>
    </location>
</feature>
<comment type="caution">
    <text evidence="4">The sequence shown here is derived from an EMBL/GenBank/DDBJ whole genome shotgun (WGS) entry which is preliminary data.</text>
</comment>
<dbReference type="CDD" id="cd06222">
    <property type="entry name" value="RNase_H_like"/>
    <property type="match status" value="1"/>
</dbReference>
<protein>
    <submittedName>
        <fullName evidence="4">Ring-h2 finger protein atl71</fullName>
    </submittedName>
</protein>
<dbReference type="PROSITE" id="PS50089">
    <property type="entry name" value="ZF_RING_2"/>
    <property type="match status" value="1"/>
</dbReference>
<organism evidence="4 5">
    <name type="scientific">Quercus suber</name>
    <name type="common">Cork oak</name>
    <dbReference type="NCBI Taxonomy" id="58331"/>
    <lineage>
        <taxon>Eukaryota</taxon>
        <taxon>Viridiplantae</taxon>
        <taxon>Streptophyta</taxon>
        <taxon>Embryophyta</taxon>
        <taxon>Tracheophyta</taxon>
        <taxon>Spermatophyta</taxon>
        <taxon>Magnoliopsida</taxon>
        <taxon>eudicotyledons</taxon>
        <taxon>Gunneridae</taxon>
        <taxon>Pentapetalae</taxon>
        <taxon>rosids</taxon>
        <taxon>fabids</taxon>
        <taxon>Fagales</taxon>
        <taxon>Fagaceae</taxon>
        <taxon>Quercus</taxon>
    </lineage>
</organism>
<dbReference type="SUPFAM" id="SSF53098">
    <property type="entry name" value="Ribonuclease H-like"/>
    <property type="match status" value="1"/>
</dbReference>
<feature type="region of interest" description="Disordered" evidence="2">
    <location>
        <begin position="98"/>
        <end position="126"/>
    </location>
</feature>